<dbReference type="InParanoid" id="A0E6R3"/>
<dbReference type="HOGENOM" id="CLU_1237118_0_0_1"/>
<dbReference type="Proteomes" id="UP000000600">
    <property type="component" value="Unassembled WGS sequence"/>
</dbReference>
<organism evidence="1 2">
    <name type="scientific">Paramecium tetraurelia</name>
    <dbReference type="NCBI Taxonomy" id="5888"/>
    <lineage>
        <taxon>Eukaryota</taxon>
        <taxon>Sar</taxon>
        <taxon>Alveolata</taxon>
        <taxon>Ciliophora</taxon>
        <taxon>Intramacronucleata</taxon>
        <taxon>Oligohymenophorea</taxon>
        <taxon>Peniculida</taxon>
        <taxon>Parameciidae</taxon>
        <taxon>Paramecium</taxon>
    </lineage>
</organism>
<evidence type="ECO:0000313" key="1">
    <source>
        <dbReference type="EMBL" id="CAK90980.1"/>
    </source>
</evidence>
<reference evidence="1 2" key="1">
    <citation type="journal article" date="2006" name="Nature">
        <title>Global trends of whole-genome duplications revealed by the ciliate Paramecium tetraurelia.</title>
        <authorList>
            <consortium name="Genoscope"/>
            <person name="Aury J.-M."/>
            <person name="Jaillon O."/>
            <person name="Duret L."/>
            <person name="Noel B."/>
            <person name="Jubin C."/>
            <person name="Porcel B.M."/>
            <person name="Segurens B."/>
            <person name="Daubin V."/>
            <person name="Anthouard V."/>
            <person name="Aiach N."/>
            <person name="Arnaiz O."/>
            <person name="Billaut A."/>
            <person name="Beisson J."/>
            <person name="Blanc I."/>
            <person name="Bouhouche K."/>
            <person name="Camara F."/>
            <person name="Duharcourt S."/>
            <person name="Guigo R."/>
            <person name="Gogendeau D."/>
            <person name="Katinka M."/>
            <person name="Keller A.-M."/>
            <person name="Kissmehl R."/>
            <person name="Klotz C."/>
            <person name="Koll F."/>
            <person name="Le Moue A."/>
            <person name="Lepere C."/>
            <person name="Malinsky S."/>
            <person name="Nowacki M."/>
            <person name="Nowak J.K."/>
            <person name="Plattner H."/>
            <person name="Poulain J."/>
            <person name="Ruiz F."/>
            <person name="Serrano V."/>
            <person name="Zagulski M."/>
            <person name="Dessen P."/>
            <person name="Betermier M."/>
            <person name="Weissenbach J."/>
            <person name="Scarpelli C."/>
            <person name="Schachter V."/>
            <person name="Sperling L."/>
            <person name="Meyer E."/>
            <person name="Cohen J."/>
            <person name="Wincker P."/>
        </authorList>
    </citation>
    <scope>NUCLEOTIDE SEQUENCE [LARGE SCALE GENOMIC DNA]</scope>
    <source>
        <strain evidence="1 2">Stock d4-2</strain>
    </source>
</reference>
<dbReference type="GeneID" id="5044157"/>
<dbReference type="EMBL" id="CT868661">
    <property type="protein sequence ID" value="CAK90980.1"/>
    <property type="molecule type" value="Genomic_DNA"/>
</dbReference>
<sequence>MMSNLIYNIQTLTFLSNLKYNVYNCKSNFITPIIIISQKYTCQENITQIQKKGGIKNNIQLINFQILSHLQSWVLKQYQQIQVFIRQNFQLIVISKQKIQQLIIVQSGITKLIQFIISCRRLCLKYTMPYSWPKITRATLWLYFSRDYIFYIMYSFWKISRKSYKIQFCSSQFLLIDFIFGYRYKIFQVKNKRFGIQNLKRGIMDNSLIRNQQYIMWMQKTILK</sequence>
<dbReference type="KEGG" id="ptm:GSPATT00023708001"/>
<dbReference type="AlphaFoldDB" id="A0E6R3"/>
<dbReference type="RefSeq" id="XP_001458377.1">
    <property type="nucleotide sequence ID" value="XM_001458340.1"/>
</dbReference>
<name>A0E6R3_PARTE</name>
<evidence type="ECO:0000313" key="2">
    <source>
        <dbReference type="Proteomes" id="UP000000600"/>
    </source>
</evidence>
<keyword evidence="2" id="KW-1185">Reference proteome</keyword>
<proteinExistence type="predicted"/>
<gene>
    <name evidence="1" type="ORF">GSPATT00023708001</name>
</gene>
<accession>A0E6R3</accession>
<evidence type="ECO:0008006" key="3">
    <source>
        <dbReference type="Google" id="ProtNLM"/>
    </source>
</evidence>
<protein>
    <recommendedName>
        <fullName evidence="3">Transmembrane protein</fullName>
    </recommendedName>
</protein>